<evidence type="ECO:0000256" key="1">
    <source>
        <dbReference type="SAM" id="MobiDB-lite"/>
    </source>
</evidence>
<proteinExistence type="predicted"/>
<evidence type="ECO:0000313" key="2">
    <source>
        <dbReference type="EMBL" id="EET03038.1"/>
    </source>
</evidence>
<dbReference type="EMBL" id="CM000833">
    <property type="protein sequence ID" value="EET03038.1"/>
    <property type="molecule type" value="Genomic_DNA"/>
</dbReference>
<reference evidence="3" key="1">
    <citation type="submission" date="2007-08" db="EMBL/GenBank/DDBJ databases">
        <title>Annotation of Burkholderia pseudomallei 1710a.</title>
        <authorList>
            <person name="Harkins D.M."/>
            <person name="DeShazer D."/>
            <person name="Woods D.E."/>
            <person name="Brinkac L.M."/>
            <person name="Brown K.A."/>
            <person name="Hung G.C."/>
            <person name="Tuanyok A."/>
            <person name="Zhang B."/>
            <person name="Nierman W.C."/>
        </authorList>
    </citation>
    <scope>NUCLEOTIDE SEQUENCE [LARGE SCALE GENOMIC DNA]</scope>
    <source>
        <strain evidence="3">1710a</strain>
    </source>
</reference>
<organism evidence="2 3">
    <name type="scientific">Burkholderia pseudomallei 1710a</name>
    <dbReference type="NCBI Taxonomy" id="320371"/>
    <lineage>
        <taxon>Bacteria</taxon>
        <taxon>Pseudomonadati</taxon>
        <taxon>Pseudomonadota</taxon>
        <taxon>Betaproteobacteria</taxon>
        <taxon>Burkholderiales</taxon>
        <taxon>Burkholderiaceae</taxon>
        <taxon>Burkholderia</taxon>
        <taxon>pseudomallei group</taxon>
    </lineage>
</organism>
<protein>
    <submittedName>
        <fullName evidence="2">Uncharacterized protein</fullName>
    </submittedName>
</protein>
<dbReference type="Proteomes" id="UP000001812">
    <property type="component" value="Chromosome II"/>
</dbReference>
<accession>A0A0E1VQE7</accession>
<name>A0A0E1VQE7_BURPE</name>
<feature type="compositionally biased region" description="Low complexity" evidence="1">
    <location>
        <begin position="30"/>
        <end position="45"/>
    </location>
</feature>
<feature type="region of interest" description="Disordered" evidence="1">
    <location>
        <begin position="30"/>
        <end position="70"/>
    </location>
</feature>
<dbReference type="HOGENOM" id="CLU_203046_0_0_4"/>
<sequence length="70" mass="6961">MNHGEPEGVRADASRRMAAAGVIAAMGGDAFDSARPASLPAATPAPRRRAAARSGSLTSCTPNARDGLAA</sequence>
<evidence type="ECO:0000313" key="3">
    <source>
        <dbReference type="Proteomes" id="UP000001812"/>
    </source>
</evidence>
<reference evidence="2 3" key="2">
    <citation type="submission" date="2009-05" db="EMBL/GenBank/DDBJ databases">
        <authorList>
            <person name="Harkins D.M."/>
            <person name="DeShazer D."/>
            <person name="Woods D.E."/>
            <person name="Brinkac L.M."/>
            <person name="Brown K.A."/>
            <person name="Hung G.C."/>
            <person name="Tuanyok A."/>
            <person name="Zhang B."/>
            <person name="Nierman W.C."/>
        </authorList>
    </citation>
    <scope>NUCLEOTIDE SEQUENCE [LARGE SCALE GENOMIC DNA]</scope>
    <source>
        <strain evidence="2 3">1710a</strain>
    </source>
</reference>
<gene>
    <name evidence="2" type="ORF">BURPS1710A_A0229</name>
</gene>
<dbReference type="AlphaFoldDB" id="A0A0E1VQE7"/>